<evidence type="ECO:0000313" key="3">
    <source>
        <dbReference type="Proteomes" id="UP000305778"/>
    </source>
</evidence>
<protein>
    <submittedName>
        <fullName evidence="2">Uncharacterized protein</fullName>
    </submittedName>
</protein>
<accession>A0A4U0S008</accession>
<dbReference type="Proteomes" id="UP000305778">
    <property type="component" value="Unassembled WGS sequence"/>
</dbReference>
<feature type="compositionally biased region" description="Basic and acidic residues" evidence="1">
    <location>
        <begin position="1"/>
        <end position="11"/>
    </location>
</feature>
<reference evidence="2 3" key="1">
    <citation type="submission" date="2019-04" db="EMBL/GenBank/DDBJ databases">
        <title>Streptomyces oryziradicis sp. nov., a novel actinomycete isolated from rhizosphere soil of rice (Oryza sativa L.).</title>
        <authorList>
            <person name="Li C."/>
        </authorList>
    </citation>
    <scope>NUCLEOTIDE SEQUENCE [LARGE SCALE GENOMIC DNA]</scope>
    <source>
        <strain evidence="2 3">NEAU-C40</strain>
    </source>
</reference>
<comment type="caution">
    <text evidence="2">The sequence shown here is derived from an EMBL/GenBank/DDBJ whole genome shotgun (WGS) entry which is preliminary data.</text>
</comment>
<feature type="region of interest" description="Disordered" evidence="1">
    <location>
        <begin position="1"/>
        <end position="28"/>
    </location>
</feature>
<evidence type="ECO:0000256" key="1">
    <source>
        <dbReference type="SAM" id="MobiDB-lite"/>
    </source>
</evidence>
<evidence type="ECO:0000313" key="2">
    <source>
        <dbReference type="EMBL" id="TKA02062.1"/>
    </source>
</evidence>
<keyword evidence="3" id="KW-1185">Reference proteome</keyword>
<gene>
    <name evidence="2" type="ORF">FCI23_39140</name>
</gene>
<proteinExistence type="predicted"/>
<sequence length="65" mass="7459">MDRITKHDPRSGRAAAQGPGLPVPHGEGLQSWRTIRVFEPHRARTEEALDEVRDQLPGDWLNDYR</sequence>
<dbReference type="EMBL" id="SUMC01000065">
    <property type="protein sequence ID" value="TKA02062.1"/>
    <property type="molecule type" value="Genomic_DNA"/>
</dbReference>
<dbReference type="AlphaFoldDB" id="A0A4U0S008"/>
<dbReference type="OrthoDB" id="3698952at2"/>
<organism evidence="2 3">
    <name type="scientific">Actinacidiphila oryziradicis</name>
    <dbReference type="NCBI Taxonomy" id="2571141"/>
    <lineage>
        <taxon>Bacteria</taxon>
        <taxon>Bacillati</taxon>
        <taxon>Actinomycetota</taxon>
        <taxon>Actinomycetes</taxon>
        <taxon>Kitasatosporales</taxon>
        <taxon>Streptomycetaceae</taxon>
        <taxon>Actinacidiphila</taxon>
    </lineage>
</organism>
<name>A0A4U0S008_9ACTN</name>